<dbReference type="GO" id="GO:0005886">
    <property type="term" value="C:plasma membrane"/>
    <property type="evidence" value="ECO:0007669"/>
    <property type="project" value="UniProtKB-SubCell"/>
</dbReference>
<comment type="subcellular location">
    <subcellularLocation>
        <location evidence="1">Cell membrane</location>
        <topology evidence="1">Single-pass membrane protein</topology>
    </subcellularLocation>
</comment>
<dbReference type="InterPro" id="IPR003591">
    <property type="entry name" value="Leu-rich_rpt_typical-subtyp"/>
</dbReference>
<evidence type="ECO:0000256" key="9">
    <source>
        <dbReference type="ARBA" id="ARBA00023065"/>
    </source>
</evidence>
<evidence type="ECO:0000256" key="6">
    <source>
        <dbReference type="ARBA" id="ARBA00022729"/>
    </source>
</evidence>
<dbReference type="PANTHER" id="PTHR46473">
    <property type="entry name" value="GH08155P"/>
    <property type="match status" value="1"/>
</dbReference>
<keyword evidence="9" id="KW-0406">Ion transport</keyword>
<reference evidence="13 14" key="1">
    <citation type="submission" date="2021-06" db="EMBL/GenBank/DDBJ databases">
        <title>Caerostris extrusa draft genome.</title>
        <authorList>
            <person name="Kono N."/>
            <person name="Arakawa K."/>
        </authorList>
    </citation>
    <scope>NUCLEOTIDE SEQUENCE [LARGE SCALE GENOMIC DNA]</scope>
</reference>
<evidence type="ECO:0000256" key="7">
    <source>
        <dbReference type="ARBA" id="ARBA00022737"/>
    </source>
</evidence>
<evidence type="ECO:0000256" key="8">
    <source>
        <dbReference type="ARBA" id="ARBA00022989"/>
    </source>
</evidence>
<keyword evidence="8" id="KW-1133">Transmembrane helix</keyword>
<dbReference type="GO" id="GO:0034220">
    <property type="term" value="P:monoatomic ion transmembrane transport"/>
    <property type="evidence" value="ECO:0007669"/>
    <property type="project" value="UniProtKB-KW"/>
</dbReference>
<evidence type="ECO:0000256" key="10">
    <source>
        <dbReference type="ARBA" id="ARBA00023136"/>
    </source>
</evidence>
<dbReference type="Proteomes" id="UP001054945">
    <property type="component" value="Unassembled WGS sequence"/>
</dbReference>
<keyword evidence="2" id="KW-0813">Transport</keyword>
<dbReference type="InterPro" id="IPR032675">
    <property type="entry name" value="LRR_dom_sf"/>
</dbReference>
<organism evidence="13 14">
    <name type="scientific">Caerostris extrusa</name>
    <name type="common">Bark spider</name>
    <name type="synonym">Caerostris bankana</name>
    <dbReference type="NCBI Taxonomy" id="172846"/>
    <lineage>
        <taxon>Eukaryota</taxon>
        <taxon>Metazoa</taxon>
        <taxon>Ecdysozoa</taxon>
        <taxon>Arthropoda</taxon>
        <taxon>Chelicerata</taxon>
        <taxon>Arachnida</taxon>
        <taxon>Araneae</taxon>
        <taxon>Araneomorphae</taxon>
        <taxon>Entelegynae</taxon>
        <taxon>Araneoidea</taxon>
        <taxon>Araneidae</taxon>
        <taxon>Caerostris</taxon>
    </lineage>
</organism>
<evidence type="ECO:0000256" key="1">
    <source>
        <dbReference type="ARBA" id="ARBA00004162"/>
    </source>
</evidence>
<dbReference type="InterPro" id="IPR001611">
    <property type="entry name" value="Leu-rich_rpt"/>
</dbReference>
<keyword evidence="10" id="KW-0472">Membrane</keyword>
<evidence type="ECO:0000256" key="12">
    <source>
        <dbReference type="ARBA" id="ARBA00023303"/>
    </source>
</evidence>
<keyword evidence="14" id="KW-1185">Reference proteome</keyword>
<dbReference type="InterPro" id="IPR051432">
    <property type="entry name" value="KCNMA1_auxiliary"/>
</dbReference>
<keyword evidence="6" id="KW-0732">Signal</keyword>
<keyword evidence="7" id="KW-0677">Repeat</keyword>
<keyword evidence="12" id="KW-0407">Ion channel</keyword>
<comment type="caution">
    <text evidence="13">The sequence shown here is derived from an EMBL/GenBank/DDBJ whole genome shotgun (WGS) entry which is preliminary data.</text>
</comment>
<dbReference type="Gene3D" id="3.80.10.10">
    <property type="entry name" value="Ribonuclease Inhibitor"/>
    <property type="match status" value="2"/>
</dbReference>
<keyword evidence="11" id="KW-1015">Disulfide bond</keyword>
<sequence>MYNVDKLDLSHNPIPRVTENSFNGKVNNTRFILLDHCLIQEFNLRHYIELHKLFKLDLSYNLIDKIINIYEANNTDDYMKKFNDHRLQACMIIRTWGHSTTTFNQLPVFLSTFKNIVHTLTTGTVGFEDDEFEGLNLLQNLRLSRNRLTTLGSSLQKLFNLEILRVDSNRLRTLGKEQIPHNLQELYLADNPRSGVHPPNDTALIPPPSNCPPGCRCFCAHDGSEALHVGGLQLPGAHPASRPLQRRQRFRHRKEFHFHYALHQIKYKILYERSRTTIWMNLEIRDEIAGLDVTNNSLQSVEEARLPEGMVHLFLANNQFRVPPMGLLNSQKNL</sequence>
<dbReference type="PANTHER" id="PTHR46473:SF10">
    <property type="entry name" value="LD45603P-RELATED"/>
    <property type="match status" value="1"/>
</dbReference>
<dbReference type="SMART" id="SM00369">
    <property type="entry name" value="LRR_TYP"/>
    <property type="match status" value="4"/>
</dbReference>
<keyword evidence="5" id="KW-0812">Transmembrane</keyword>
<name>A0AAV4TRZ8_CAEEX</name>
<evidence type="ECO:0000256" key="11">
    <source>
        <dbReference type="ARBA" id="ARBA00023157"/>
    </source>
</evidence>
<evidence type="ECO:0000313" key="13">
    <source>
        <dbReference type="EMBL" id="GIY48097.1"/>
    </source>
</evidence>
<evidence type="ECO:0000256" key="5">
    <source>
        <dbReference type="ARBA" id="ARBA00022692"/>
    </source>
</evidence>
<proteinExistence type="predicted"/>
<keyword evidence="3" id="KW-1003">Cell membrane</keyword>
<dbReference type="PROSITE" id="PS51450">
    <property type="entry name" value="LRR"/>
    <property type="match status" value="1"/>
</dbReference>
<protein>
    <submittedName>
        <fullName evidence="13">Uncharacterized protein</fullName>
    </submittedName>
</protein>
<evidence type="ECO:0000256" key="2">
    <source>
        <dbReference type="ARBA" id="ARBA00022448"/>
    </source>
</evidence>
<keyword evidence="4" id="KW-0433">Leucine-rich repeat</keyword>
<evidence type="ECO:0000256" key="4">
    <source>
        <dbReference type="ARBA" id="ARBA00022614"/>
    </source>
</evidence>
<dbReference type="AlphaFoldDB" id="A0AAV4TRZ8"/>
<accession>A0AAV4TRZ8</accession>
<gene>
    <name evidence="13" type="ORF">CEXT_571941</name>
</gene>
<evidence type="ECO:0000313" key="14">
    <source>
        <dbReference type="Proteomes" id="UP001054945"/>
    </source>
</evidence>
<dbReference type="SUPFAM" id="SSF52058">
    <property type="entry name" value="L domain-like"/>
    <property type="match status" value="1"/>
</dbReference>
<evidence type="ECO:0000256" key="3">
    <source>
        <dbReference type="ARBA" id="ARBA00022475"/>
    </source>
</evidence>
<dbReference type="EMBL" id="BPLR01011673">
    <property type="protein sequence ID" value="GIY48097.1"/>
    <property type="molecule type" value="Genomic_DNA"/>
</dbReference>